<feature type="compositionally biased region" description="Polar residues" evidence="3">
    <location>
        <begin position="1252"/>
        <end position="1263"/>
    </location>
</feature>
<feature type="domain" description="Leucine-rich repeat-containing protein 37 N-terminal" evidence="7">
    <location>
        <begin position="1673"/>
        <end position="1721"/>
    </location>
</feature>
<dbReference type="PANTHER" id="PTHR23045:SF9">
    <property type="entry name" value="LEUCINE RICH REPEAT CONTAINING 37A-RELATED"/>
    <property type="match status" value="1"/>
</dbReference>
<feature type="compositionally biased region" description="Low complexity" evidence="3">
    <location>
        <begin position="413"/>
        <end position="430"/>
    </location>
</feature>
<dbReference type="GeneID" id="103127446"/>
<dbReference type="Gene3D" id="3.80.10.10">
    <property type="entry name" value="Ribonuclease Inhibitor"/>
    <property type="match status" value="1"/>
</dbReference>
<dbReference type="SUPFAM" id="SSF52058">
    <property type="entry name" value="L domain-like"/>
    <property type="match status" value="1"/>
</dbReference>
<feature type="domain" description="Leucine-rich repeat-containing protein 37 N-terminal" evidence="7">
    <location>
        <begin position="843"/>
        <end position="943"/>
    </location>
</feature>
<accession>A0ABM3YE03</accession>
<feature type="compositionally biased region" description="Basic and acidic residues" evidence="3">
    <location>
        <begin position="2388"/>
        <end position="2413"/>
    </location>
</feature>
<feature type="domain" description="Leucine-rich repeat-containing protein 37 N-terminal" evidence="7">
    <location>
        <begin position="1736"/>
        <end position="1775"/>
    </location>
</feature>
<feature type="domain" description="Leucine-rich repeat-containing protein 37 N-terminal" evidence="7">
    <location>
        <begin position="1445"/>
        <end position="1498"/>
    </location>
</feature>
<feature type="compositionally biased region" description="Basic and acidic residues" evidence="3">
    <location>
        <begin position="2883"/>
        <end position="2892"/>
    </location>
</feature>
<feature type="compositionally biased region" description="Polar residues" evidence="3">
    <location>
        <begin position="984"/>
        <end position="996"/>
    </location>
</feature>
<feature type="domain" description="Leucine-rich repeat-containing protein 37 N-terminal" evidence="7">
    <location>
        <begin position="1596"/>
        <end position="1667"/>
    </location>
</feature>
<keyword evidence="5" id="KW-0732">Signal</keyword>
<name>A0ABM3YE03_ERIEU</name>
<feature type="domain" description="Leucine-rich repeat-containing protein 37 N-terminal" evidence="7">
    <location>
        <begin position="1379"/>
        <end position="1442"/>
    </location>
</feature>
<keyword evidence="2" id="KW-0677">Repeat</keyword>
<feature type="region of interest" description="Disordered" evidence="3">
    <location>
        <begin position="956"/>
        <end position="1011"/>
    </location>
</feature>
<feature type="domain" description="Leucine-rich repeat-containing protein 37 N-terminal" evidence="7">
    <location>
        <begin position="436"/>
        <end position="506"/>
    </location>
</feature>
<feature type="compositionally biased region" description="Polar residues" evidence="3">
    <location>
        <begin position="522"/>
        <end position="531"/>
    </location>
</feature>
<keyword evidence="4" id="KW-1133">Transmembrane helix</keyword>
<dbReference type="InterPro" id="IPR029423">
    <property type="entry name" value="LRRC37AB_C"/>
</dbReference>
<feature type="domain" description="Leucine-rich repeat-containing protein 37 N-terminal" evidence="7">
    <location>
        <begin position="1824"/>
        <end position="1894"/>
    </location>
</feature>
<feature type="compositionally biased region" description="Polar residues" evidence="3">
    <location>
        <begin position="1155"/>
        <end position="1167"/>
    </location>
</feature>
<evidence type="ECO:0000256" key="2">
    <source>
        <dbReference type="ARBA" id="ARBA00022737"/>
    </source>
</evidence>
<feature type="compositionally biased region" description="Low complexity" evidence="3">
    <location>
        <begin position="2928"/>
        <end position="2938"/>
    </location>
</feature>
<feature type="region of interest" description="Disordered" evidence="3">
    <location>
        <begin position="841"/>
        <end position="924"/>
    </location>
</feature>
<dbReference type="RefSeq" id="XP_060059287.1">
    <property type="nucleotide sequence ID" value="XM_060203304.1"/>
</dbReference>
<feature type="compositionally biased region" description="Polar residues" evidence="3">
    <location>
        <begin position="2455"/>
        <end position="2464"/>
    </location>
</feature>
<dbReference type="InterPro" id="IPR032675">
    <property type="entry name" value="LRR_dom_sf"/>
</dbReference>
<feature type="region of interest" description="Disordered" evidence="3">
    <location>
        <begin position="1152"/>
        <end position="1391"/>
    </location>
</feature>
<evidence type="ECO:0000256" key="3">
    <source>
        <dbReference type="SAM" id="MobiDB-lite"/>
    </source>
</evidence>
<keyword evidence="8" id="KW-1185">Reference proteome</keyword>
<dbReference type="InterPro" id="IPR015753">
    <property type="entry name" value="LRRC37"/>
</dbReference>
<feature type="domain" description="Leucine-rich repeat-containing protein 37 N-terminal" evidence="7">
    <location>
        <begin position="982"/>
        <end position="1060"/>
    </location>
</feature>
<proteinExistence type="predicted"/>
<feature type="compositionally biased region" description="Basic and acidic residues" evidence="3">
    <location>
        <begin position="1189"/>
        <end position="1199"/>
    </location>
</feature>
<gene>
    <name evidence="9" type="primary">LOC103127446</name>
</gene>
<feature type="region of interest" description="Disordered" evidence="3">
    <location>
        <begin position="2883"/>
        <end position="2938"/>
    </location>
</feature>
<organism evidence="8 9">
    <name type="scientific">Erinaceus europaeus</name>
    <name type="common">Western European hedgehog</name>
    <dbReference type="NCBI Taxonomy" id="9365"/>
    <lineage>
        <taxon>Eukaryota</taxon>
        <taxon>Metazoa</taxon>
        <taxon>Chordata</taxon>
        <taxon>Craniata</taxon>
        <taxon>Vertebrata</taxon>
        <taxon>Euteleostomi</taxon>
        <taxon>Mammalia</taxon>
        <taxon>Eutheria</taxon>
        <taxon>Laurasiatheria</taxon>
        <taxon>Eulipotyphla</taxon>
        <taxon>Erinaceidae</taxon>
        <taxon>Erinaceinae</taxon>
        <taxon>Erinaceus</taxon>
    </lineage>
</organism>
<feature type="signal peptide" evidence="5">
    <location>
        <begin position="1"/>
        <end position="24"/>
    </location>
</feature>
<feature type="compositionally biased region" description="Pro residues" evidence="3">
    <location>
        <begin position="68"/>
        <end position="78"/>
    </location>
</feature>
<feature type="region of interest" description="Disordered" evidence="3">
    <location>
        <begin position="508"/>
        <end position="571"/>
    </location>
</feature>
<feature type="region of interest" description="Disordered" evidence="3">
    <location>
        <begin position="63"/>
        <end position="127"/>
    </location>
</feature>
<feature type="region of interest" description="Disordered" evidence="3">
    <location>
        <begin position="234"/>
        <end position="383"/>
    </location>
</feature>
<feature type="compositionally biased region" description="Polar residues" evidence="3">
    <location>
        <begin position="956"/>
        <end position="973"/>
    </location>
</feature>
<feature type="compositionally biased region" description="Polar residues" evidence="3">
    <location>
        <begin position="913"/>
        <end position="922"/>
    </location>
</feature>
<feature type="compositionally biased region" description="Basic and acidic residues" evidence="3">
    <location>
        <begin position="1234"/>
        <end position="1243"/>
    </location>
</feature>
<feature type="compositionally biased region" description="Low complexity" evidence="3">
    <location>
        <begin position="509"/>
        <end position="519"/>
    </location>
</feature>
<feature type="region of interest" description="Disordered" evidence="3">
    <location>
        <begin position="1539"/>
        <end position="1562"/>
    </location>
</feature>
<dbReference type="Pfam" id="PF13855">
    <property type="entry name" value="LRR_8"/>
    <property type="match status" value="1"/>
</dbReference>
<feature type="region of interest" description="Disordered" evidence="3">
    <location>
        <begin position="1593"/>
        <end position="1647"/>
    </location>
</feature>
<reference evidence="9" key="1">
    <citation type="submission" date="2025-08" db="UniProtKB">
        <authorList>
            <consortium name="RefSeq"/>
        </authorList>
    </citation>
    <scope>IDENTIFICATION</scope>
</reference>
<protein>
    <submittedName>
        <fullName evidence="9">Leucine-rich repeat-containing protein 37A3-like</fullName>
    </submittedName>
</protein>
<dbReference type="Pfam" id="PF15779">
    <property type="entry name" value="LRRC37"/>
    <property type="match status" value="10"/>
</dbReference>
<keyword evidence="4" id="KW-0472">Membrane</keyword>
<feature type="region of interest" description="Disordered" evidence="3">
    <location>
        <begin position="1492"/>
        <end position="1516"/>
    </location>
</feature>
<dbReference type="InterPro" id="IPR003591">
    <property type="entry name" value="Leu-rich_rpt_typical-subtyp"/>
</dbReference>
<feature type="domain" description="Leucine-rich repeat-containing protein 37 N-terminal" evidence="7">
    <location>
        <begin position="558"/>
        <end position="637"/>
    </location>
</feature>
<dbReference type="InterPro" id="IPR032754">
    <property type="entry name" value="LRRC37_N"/>
</dbReference>
<feature type="compositionally biased region" description="Polar residues" evidence="3">
    <location>
        <begin position="1544"/>
        <end position="1556"/>
    </location>
</feature>
<dbReference type="Pfam" id="PF14914">
    <property type="entry name" value="LRRC37AB_C"/>
    <property type="match status" value="1"/>
</dbReference>
<feature type="compositionally biased region" description="Basic and acidic residues" evidence="3">
    <location>
        <begin position="1942"/>
        <end position="1952"/>
    </location>
</feature>
<feature type="chain" id="PRO_5045077090" evidence="5">
    <location>
        <begin position="25"/>
        <end position="2938"/>
    </location>
</feature>
<dbReference type="InterPro" id="IPR001611">
    <property type="entry name" value="Leu-rich_rpt"/>
</dbReference>
<feature type="compositionally biased region" description="Polar residues" evidence="3">
    <location>
        <begin position="844"/>
        <end position="876"/>
    </location>
</feature>
<evidence type="ECO:0000256" key="4">
    <source>
        <dbReference type="SAM" id="Phobius"/>
    </source>
</evidence>
<feature type="compositionally biased region" description="Polar residues" evidence="3">
    <location>
        <begin position="2418"/>
        <end position="2429"/>
    </location>
</feature>
<dbReference type="PROSITE" id="PS51450">
    <property type="entry name" value="LRR"/>
    <property type="match status" value="1"/>
</dbReference>
<evidence type="ECO:0000256" key="5">
    <source>
        <dbReference type="SAM" id="SignalP"/>
    </source>
</evidence>
<feature type="compositionally biased region" description="Low complexity" evidence="3">
    <location>
        <begin position="1631"/>
        <end position="1643"/>
    </location>
</feature>
<evidence type="ECO:0000259" key="6">
    <source>
        <dbReference type="Pfam" id="PF14914"/>
    </source>
</evidence>
<evidence type="ECO:0000259" key="7">
    <source>
        <dbReference type="Pfam" id="PF15779"/>
    </source>
</evidence>
<sequence>MSRGNFLALRLLLMWQHSWLLDQAAPLPEWARGPNFLPSYYPEPRESWFPNSLYPLPSLTLKLAAEPQPDPPPDPPPQRRAFSYPRASATAQELTQPPGLTDTSFPLENRSVRRRRRQDQFAVPHQDLNEKTKKSLQVVYPRSVRNQNWAQTLPSQRKSKTHAEGLDQPASHQAFEMLVPPLDSQKSRPAKFILSPSNLKKDLVEHRRLAKIIFGSLGRAAKGRHHLPQQVQDDYFDPSVDSFYPHSLAADVQGGPGQHPEPPEEETSARRGQTPEDVESFSSQNHHPEPPEYTESLPFQQEAPSHFPEAPKVPENSANIQQASAAPPEAPEELDRSSTYQEASPRPTEVLEEVEASVIAPEAPEPSMDAIGHPPAHHKASHSNLHTATVKPMRMEINITPKVVNKVRTSPLQQEVQAEPPVQQEVQAQPTEIVEEVGPSPVPQEAPAQLPEPSTDIDHPLANPEENGPSPNENEVLHSDIPSVTVRPLTVLINITPVVVNEIETSPLPQEAQAQPPEEVQSPIQQESQAQPLEHPEEAGTLIEEEAQAQPVEHPEDVEPSSTYQVASGQPIETPEEVELYPVLEQIPAQPPAHQEDNIPPSNRNEALHSNIPVTVKTLTMMINITPEVTNEVEGSPLQQEAPAELSQFSENFTPPDQEEYLNGIPESGYLTPMLANDEVLSGNTTQYQPNNSFKASVTLESLALTITLKHESSKNIESSAVRHTASFQPGHHSAEHSALQKATVKPATVTLNMEFFPLTEVEASAPEQETTSQPHNDIEISASQQETPYLSPGPPIEAGSSDGLREQPPQIPEHDTQHSNLQKVTAKSTAVTLSMTLYPPTEVESSSTQQEATAQPSVSLNNSRPSAAQQESPDLTSRPPGEVRPSKTTKEQSPQFPEHHDAAVSPPGLQDAQHSNMQKATTKPAAVTLNVALYPPTEVESSSTQEKIMAQPSVPLNFTGSSAAPQETLTQHPQPPKVIGPSPIQQENPGLSSGSPGEVGHPVAPRDQPHLLSGHHEAAVSPSGHHHAQHSNLQNVTVKPAAVTLNLTLYPPTEVESSPQHEVITQSSVPLNNARSSIIPQEDPAQHPQTPLLRQEAPTQPPELLNATVPHLAAISTLSQDQAQPIPLPVVIAKPARAVFRVTAHFINEDEASPLQQEAPGQQSVLSKMGGTSVVQQGVPTQPEILPEEIKPTSHQERSALPQEPLVEPSVQQEPPDLPPESSARPVSMEVRNSSELRKDPVPPEQVDFSPIQSMPFPQSPESPEKVEYSPDQQEAITQPLGPLKEPSSVQQSASGAPPALFQEVKPSATEQEASAHKRNPSGKVKPTGSLSQQEALFQPPNQQMAPTQPLESNKEMERSPIHKGLPSLSPEHTTQIGPSPAQEVAQAQPSELQRTIYNEMAVPLTGQDQAQYSNLPIATVKPLELVLTIDQGPLMEIEYSIAPQKTVVPPKDSKVSLPHSKKLQAEHTTLSEVTPNLLDVGININSESTKKAQSFPAMQEVPTKPSNPNPSAPNVTLLSLGQDSVYPPDTVSLDLRPRLTTEAPTASLQTTASSEFPGVTHLHPEVQAQHPSLSEVTDQPLDMEFTLTLEPTRETELSSSLKETPTPSPEPSPDVILSQSPVHEKATAPSQYQSQNPPSSSATAQAVDAGFAMTPEHTTETEHSTVLKRTTLPPEFPKGTHPHPEQVQAQHPALSETRAGLIDVGFTLTPEHITEPEHSATLRMTTVPAPSSIVTPPEQIQAQPPTLSQVKVGFMDLGLSITPENTVEAENSTGLKITTPPTYSEQTFPHLEKVQNQHPSLTVVTSQPLDMGANITAASSVEVEHSPAIQETLEQPSEPPKEVESKQLYHHEGTALTADQDQGQHPTLPSVTASPVDLGITIAPELTTETTKHPGVTPLEETESRHVGMTEGTTLQLDLALTLTQQPVSSEMPLSPTTENTEKAETRLTDQQEQNPTTGNNICDICTCKDETLSCTVSSWEKRLHSVPVPELNSYNRTFTTLNFHGNAISYIDGETWKPFRWAEKLILSENYLTELHTDSFEGLLSLQYLDLSCNKIQSIERRTFESLPFLQFVNLGCNLITELSFGTFQAWHGMQFLHKVVLNRNPLVTVEDSYLFKLPALRYLDLGATEVSLGAVENILTMSLELEKLILPSRLTCCLCQVKNNIEIVCKTVKLHCDIDCMTNTTHCDGEIPIGNTEGSFMKVLQARRRNTSTELTIEPEKASTYKNDVVNLPIFINEQLDFNDENDVISALNYILPYFSEGNLEDVESILLPFIKLLFLNTQHGDSPLDHLKDSAVDISPKPALSNSIYKNKLKKLYFLENLLDAEIQEKINEIKKKEKTAMLINSDNLVPKFKRQIIQKEFETAQQSKNRIGNVSAKKKLQREKIAFKGPKGIEERHSKGLSDDQSSKRKQNTQPLVENTAQETRLGEATPKEREQFHKEGKPRKLVEKTNTQPSLTNEEQHIMGRPSASPAPKPLPGDKNKSKDLSYTIFILEDAKARVKDMEASEEASRARINRVFHEIPSPLLSRTPQVKKYQQFRKKTKLKKLLEKRLPSSAMRSLINPPSQEAFSSSRELAEENPLAGSSTLFDHSVGDKAIAKTTSPNIFEANSSPGSTTMPDETIPTIFTTPRTADSSVTADSFIPAIAHTSETQWEYHSEDSDFLLPKPLDSTFPPLSSAGEQFEIQLNQQLRSLIPNNDVRKLIAHVIRTLKMDCSQSQVQLACAKLISRTGLLMKLLSEQQEVKVSRADWDTDQWKNENYINESTEAQSERKEQEASELTREVPGYGYNNKLILAISVTVVVMILIIIFCLIEIYSHKASGEEQLEGKERKSGGFLSFLLRKKYSSGSESQEGSFWMRRPLWLRDMYRPLNATRKKNMAEKLHDKDSSDEEEIFKKEPESLSEVIVEKTPGSESTAEEMGQESEGGQETATE</sequence>
<evidence type="ECO:0000256" key="1">
    <source>
        <dbReference type="ARBA" id="ARBA00022614"/>
    </source>
</evidence>
<feature type="region of interest" description="Disordered" evidence="3">
    <location>
        <begin position="410"/>
        <end position="479"/>
    </location>
</feature>
<evidence type="ECO:0000313" key="8">
    <source>
        <dbReference type="Proteomes" id="UP001652624"/>
    </source>
</evidence>
<feature type="region of interest" description="Disordered" evidence="3">
    <location>
        <begin position="2373"/>
        <end position="2489"/>
    </location>
</feature>
<feature type="domain" description="LRRC37A/B like protein 1 C-terminal" evidence="6">
    <location>
        <begin position="2684"/>
        <end position="2827"/>
    </location>
</feature>
<feature type="compositionally biased region" description="Basic and acidic residues" evidence="3">
    <location>
        <begin position="2436"/>
        <end position="2454"/>
    </location>
</feature>
<evidence type="ECO:0000313" key="9">
    <source>
        <dbReference type="RefSeq" id="XP_060059287.1"/>
    </source>
</evidence>
<feature type="compositionally biased region" description="Polar residues" evidence="3">
    <location>
        <begin position="1330"/>
        <end position="1353"/>
    </location>
</feature>
<feature type="region of interest" description="Disordered" evidence="3">
    <location>
        <begin position="787"/>
        <end position="827"/>
    </location>
</feature>
<keyword evidence="4" id="KW-0812">Transmembrane</keyword>
<keyword evidence="1" id="KW-0433">Leucine-rich repeat</keyword>
<dbReference type="PANTHER" id="PTHR23045">
    <property type="entry name" value="LEUCINE-RICH REPEAT-CONTAINING PROTEIN 37A"/>
    <property type="match status" value="1"/>
</dbReference>
<dbReference type="SMART" id="SM00369">
    <property type="entry name" value="LRR_TYP"/>
    <property type="match status" value="3"/>
</dbReference>
<feature type="transmembrane region" description="Helical" evidence="4">
    <location>
        <begin position="2798"/>
        <end position="2821"/>
    </location>
</feature>
<feature type="compositionally biased region" description="Low complexity" evidence="3">
    <location>
        <begin position="463"/>
        <end position="474"/>
    </location>
</feature>
<dbReference type="Proteomes" id="UP001652624">
    <property type="component" value="Chromosome 12"/>
</dbReference>
<feature type="region of interest" description="Disordered" evidence="3">
    <location>
        <begin position="1930"/>
        <end position="1957"/>
    </location>
</feature>